<feature type="transmembrane region" description="Helical" evidence="1">
    <location>
        <begin position="91"/>
        <end position="112"/>
    </location>
</feature>
<sequence length="169" mass="18543">MADYLIATLSDRIQAEEVHLALQEIGLSEPNLSLFGKGYKTGEDCKDFDPALIKKRQMQRMMIFLLPLGFVGGIIFYQAVRLDVLPSLGFFANAVIGGFLGAASGALGGYVTGGGLSLMLDKAVPYAEQIESGTFLVVVRDAEDLKMRQANRVFRILNIDNVAYYERPD</sequence>
<dbReference type="Proteomes" id="UP000000268">
    <property type="component" value="Chromosome"/>
</dbReference>
<protein>
    <submittedName>
        <fullName evidence="2">Uncharacterized protein</fullName>
    </submittedName>
</protein>
<dbReference type="OrthoDB" id="428329at2"/>
<gene>
    <name evidence="2" type="ordered locus">AM1_0703</name>
</gene>
<name>B0CEB5_ACAM1</name>
<evidence type="ECO:0000313" key="3">
    <source>
        <dbReference type="Proteomes" id="UP000000268"/>
    </source>
</evidence>
<dbReference type="RefSeq" id="WP_012161336.1">
    <property type="nucleotide sequence ID" value="NC_009925.1"/>
</dbReference>
<evidence type="ECO:0000313" key="2">
    <source>
        <dbReference type="EMBL" id="ABW25749.1"/>
    </source>
</evidence>
<dbReference type="EMBL" id="CP000828">
    <property type="protein sequence ID" value="ABW25749.1"/>
    <property type="molecule type" value="Genomic_DNA"/>
</dbReference>
<dbReference type="STRING" id="329726.AM1_0703"/>
<proteinExistence type="predicted"/>
<keyword evidence="1" id="KW-0472">Membrane</keyword>
<keyword evidence="3" id="KW-1185">Reference proteome</keyword>
<dbReference type="AlphaFoldDB" id="B0CEB5"/>
<feature type="transmembrane region" description="Helical" evidence="1">
    <location>
        <begin position="61"/>
        <end position="79"/>
    </location>
</feature>
<evidence type="ECO:0000256" key="1">
    <source>
        <dbReference type="SAM" id="Phobius"/>
    </source>
</evidence>
<dbReference type="HOGENOM" id="CLU_120948_0_0_3"/>
<accession>B0CEB5</accession>
<organism evidence="2 3">
    <name type="scientific">Acaryochloris marina (strain MBIC 11017)</name>
    <dbReference type="NCBI Taxonomy" id="329726"/>
    <lineage>
        <taxon>Bacteria</taxon>
        <taxon>Bacillati</taxon>
        <taxon>Cyanobacteriota</taxon>
        <taxon>Cyanophyceae</taxon>
        <taxon>Acaryochloridales</taxon>
        <taxon>Acaryochloridaceae</taxon>
        <taxon>Acaryochloris</taxon>
    </lineage>
</organism>
<keyword evidence="1" id="KW-1133">Transmembrane helix</keyword>
<keyword evidence="1" id="KW-0812">Transmembrane</keyword>
<dbReference type="KEGG" id="amr:AM1_0703"/>
<reference evidence="2 3" key="1">
    <citation type="journal article" date="2008" name="Proc. Natl. Acad. Sci. U.S.A.">
        <title>Niche adaptation and genome expansion in the chlorophyll d-producing cyanobacterium Acaryochloris marina.</title>
        <authorList>
            <person name="Swingley W.D."/>
            <person name="Chen M."/>
            <person name="Cheung P.C."/>
            <person name="Conrad A.L."/>
            <person name="Dejesa L.C."/>
            <person name="Hao J."/>
            <person name="Honchak B.M."/>
            <person name="Karbach L.E."/>
            <person name="Kurdoglu A."/>
            <person name="Lahiri S."/>
            <person name="Mastrian S.D."/>
            <person name="Miyashita H."/>
            <person name="Page L."/>
            <person name="Ramakrishna P."/>
            <person name="Satoh S."/>
            <person name="Sattley W.M."/>
            <person name="Shimada Y."/>
            <person name="Taylor H.L."/>
            <person name="Tomo T."/>
            <person name="Tsuchiya T."/>
            <person name="Wang Z.T."/>
            <person name="Raymond J."/>
            <person name="Mimuro M."/>
            <person name="Blankenship R.E."/>
            <person name="Touchman J.W."/>
        </authorList>
    </citation>
    <scope>NUCLEOTIDE SEQUENCE [LARGE SCALE GENOMIC DNA]</scope>
    <source>
        <strain evidence="3">MBIC 11017</strain>
    </source>
</reference>
<dbReference type="eggNOG" id="ENOG502ZBMS">
    <property type="taxonomic scope" value="Bacteria"/>
</dbReference>